<dbReference type="AlphaFoldDB" id="A0A7R8AFM1"/>
<accession>A0A7R8AFM1</accession>
<dbReference type="GO" id="GO:0000981">
    <property type="term" value="F:DNA-binding transcription factor activity, RNA polymerase II-specific"/>
    <property type="evidence" value="ECO:0007669"/>
    <property type="project" value="InterPro"/>
</dbReference>
<evidence type="ECO:0000313" key="11">
    <source>
        <dbReference type="Proteomes" id="UP000654913"/>
    </source>
</evidence>
<dbReference type="GO" id="GO:0000976">
    <property type="term" value="F:transcription cis-regulatory region binding"/>
    <property type="evidence" value="ECO:0007669"/>
    <property type="project" value="TreeGrafter"/>
</dbReference>
<feature type="coiled-coil region" evidence="8">
    <location>
        <begin position="179"/>
        <end position="206"/>
    </location>
</feature>
<dbReference type="SUPFAM" id="SSF57701">
    <property type="entry name" value="Zn2/Cys6 DNA-binding domain"/>
    <property type="match status" value="1"/>
</dbReference>
<organism evidence="10 11">
    <name type="scientific">Aspergillus puulaauensis</name>
    <dbReference type="NCBI Taxonomy" id="1220207"/>
    <lineage>
        <taxon>Eukaryota</taxon>
        <taxon>Fungi</taxon>
        <taxon>Dikarya</taxon>
        <taxon>Ascomycota</taxon>
        <taxon>Pezizomycotina</taxon>
        <taxon>Eurotiomycetes</taxon>
        <taxon>Eurotiomycetidae</taxon>
        <taxon>Eurotiales</taxon>
        <taxon>Aspergillaceae</taxon>
        <taxon>Aspergillus</taxon>
    </lineage>
</organism>
<evidence type="ECO:0000256" key="7">
    <source>
        <dbReference type="ARBA" id="ARBA00023242"/>
    </source>
</evidence>
<evidence type="ECO:0000313" key="10">
    <source>
        <dbReference type="EMBL" id="BCS17679.1"/>
    </source>
</evidence>
<dbReference type="GO" id="GO:0005634">
    <property type="term" value="C:nucleus"/>
    <property type="evidence" value="ECO:0007669"/>
    <property type="project" value="UniProtKB-SubCell"/>
</dbReference>
<keyword evidence="4" id="KW-0805">Transcription regulation</keyword>
<comment type="subcellular location">
    <subcellularLocation>
        <location evidence="1">Nucleus</location>
    </subcellularLocation>
</comment>
<evidence type="ECO:0000256" key="2">
    <source>
        <dbReference type="ARBA" id="ARBA00022723"/>
    </source>
</evidence>
<reference evidence="10" key="1">
    <citation type="submission" date="2021-01" db="EMBL/GenBank/DDBJ databases">
        <authorList>
            <consortium name="Aspergillus puulaauensis MK2 genome sequencing consortium"/>
            <person name="Kazuki M."/>
            <person name="Futagami T."/>
        </authorList>
    </citation>
    <scope>NUCLEOTIDE SEQUENCE</scope>
    <source>
        <strain evidence="10">MK2</strain>
    </source>
</reference>
<dbReference type="GO" id="GO:0008270">
    <property type="term" value="F:zinc ion binding"/>
    <property type="evidence" value="ECO:0007669"/>
    <property type="project" value="InterPro"/>
</dbReference>
<evidence type="ECO:0000256" key="6">
    <source>
        <dbReference type="ARBA" id="ARBA00023163"/>
    </source>
</evidence>
<evidence type="ECO:0000256" key="1">
    <source>
        <dbReference type="ARBA" id="ARBA00004123"/>
    </source>
</evidence>
<gene>
    <name evidence="10" type="ORF">APUU_10507A</name>
</gene>
<dbReference type="GeneID" id="64967684"/>
<dbReference type="OrthoDB" id="3163292at2759"/>
<dbReference type="PROSITE" id="PS50048">
    <property type="entry name" value="ZN2_CY6_FUNGAL_2"/>
    <property type="match status" value="1"/>
</dbReference>
<dbReference type="InterPro" id="IPR036864">
    <property type="entry name" value="Zn2-C6_fun-type_DNA-bd_sf"/>
</dbReference>
<keyword evidence="6" id="KW-0804">Transcription</keyword>
<keyword evidence="8" id="KW-0175">Coiled coil</keyword>
<dbReference type="PANTHER" id="PTHR31845">
    <property type="entry name" value="FINGER DOMAIN PROTEIN, PUTATIVE-RELATED"/>
    <property type="match status" value="1"/>
</dbReference>
<dbReference type="PANTHER" id="PTHR31845:SF21">
    <property type="entry name" value="REGULATORY PROTEIN LEU3"/>
    <property type="match status" value="1"/>
</dbReference>
<evidence type="ECO:0000256" key="8">
    <source>
        <dbReference type="SAM" id="Coils"/>
    </source>
</evidence>
<keyword evidence="5" id="KW-0238">DNA-binding</keyword>
<evidence type="ECO:0000256" key="3">
    <source>
        <dbReference type="ARBA" id="ARBA00022833"/>
    </source>
</evidence>
<dbReference type="Pfam" id="PF04082">
    <property type="entry name" value="Fungal_trans"/>
    <property type="match status" value="1"/>
</dbReference>
<keyword evidence="7" id="KW-0539">Nucleus</keyword>
<dbReference type="RefSeq" id="XP_041549873.1">
    <property type="nucleotide sequence ID" value="XM_041701563.1"/>
</dbReference>
<dbReference type="CDD" id="cd00067">
    <property type="entry name" value="GAL4"/>
    <property type="match status" value="1"/>
</dbReference>
<name>A0A7R8AFM1_9EURO</name>
<dbReference type="InterPro" id="IPR007219">
    <property type="entry name" value="XnlR_reg_dom"/>
</dbReference>
<protein>
    <recommendedName>
        <fullName evidence="9">Zn(2)-C6 fungal-type domain-containing protein</fullName>
    </recommendedName>
</protein>
<feature type="domain" description="Zn(2)-C6 fungal-type" evidence="9">
    <location>
        <begin position="137"/>
        <end position="173"/>
    </location>
</feature>
<dbReference type="PROSITE" id="PS00463">
    <property type="entry name" value="ZN2_CY6_FUNGAL_1"/>
    <property type="match status" value="1"/>
</dbReference>
<evidence type="ECO:0000256" key="5">
    <source>
        <dbReference type="ARBA" id="ARBA00023125"/>
    </source>
</evidence>
<dbReference type="CDD" id="cd12148">
    <property type="entry name" value="fungal_TF_MHR"/>
    <property type="match status" value="1"/>
</dbReference>
<dbReference type="SMART" id="SM00066">
    <property type="entry name" value="GAL4"/>
    <property type="match status" value="1"/>
</dbReference>
<sequence>MTSMPSVPDWTIGTVLPSMKEAREVFRPLLRRNGCPYRVAKANDKQYYLVCRTDPSCPFNVRISKSRAGQHQGKVVVRNYQPQHHCRPPMAAERSPGIPIHGRQPSDTAVSVNDMAPEAWAPHSPQRSLPSTRRTTACNECKQHKLRCDLKERENEDTTACSRCQRLGLQCKLEFGFQRSSKRRATSSLEQEVRELRRRVAQYESNAPAGLLSTGPSPRGPETFARTAVSHSSIEGVRVPGVTTRPVIDHDHDQTCSTPLVVAPQPRKLAGIELSVADIEELFQLWVFSYEAYVADSSRRYFSCYHPFLPFLKQERSPHAYYEASELLFWSVIAAAAHRSQSLPCLLPRLAEDMMELLWTTIRSIPYSLHVIQSLVIICAWPFPTSSSTADPTYTLAGTMLHLAFQMGLHCASSAEDFTKGRLNLSADQRREWVATWQACNIVAHSVSVGCGLPATVQVHDQTLPKAVPWDSALWSHLRIEQYRQRVSLALAPNAMVSRAHSLDHGRLAAYRLLNLAYLDLEQEIIAVAPSCTARTQIYLSAARLHLHSFYLLDDPSVERYTDRIGTLYQSAYDFLAQSLAIDQEGEAASFHYWPFFCYQMFVSASCIILRVLKNGHFDAVVDVDSGRALLNSAILALRKMSVANNDLPARLSDVIAFLYSQRGIRGVPGDPPHSLRPRVLNRLSTSIVYDSLWEWREHFRVSQGTDANTAAELAVPVGGDQVNLDFEPLGLADAFAFEWPDIDLDMPL</sequence>
<evidence type="ECO:0000256" key="4">
    <source>
        <dbReference type="ARBA" id="ARBA00023015"/>
    </source>
</evidence>
<dbReference type="KEGG" id="apuu:APUU_10507A"/>
<evidence type="ECO:0000259" key="9">
    <source>
        <dbReference type="PROSITE" id="PS50048"/>
    </source>
</evidence>
<dbReference type="Proteomes" id="UP000654913">
    <property type="component" value="Chromosome 1"/>
</dbReference>
<dbReference type="GO" id="GO:0006351">
    <property type="term" value="P:DNA-templated transcription"/>
    <property type="evidence" value="ECO:0007669"/>
    <property type="project" value="InterPro"/>
</dbReference>
<keyword evidence="2" id="KW-0479">Metal-binding</keyword>
<dbReference type="EMBL" id="AP024443">
    <property type="protein sequence ID" value="BCS17679.1"/>
    <property type="molecule type" value="Genomic_DNA"/>
</dbReference>
<dbReference type="Pfam" id="PF00172">
    <property type="entry name" value="Zn_clus"/>
    <property type="match status" value="1"/>
</dbReference>
<dbReference type="InterPro" id="IPR001138">
    <property type="entry name" value="Zn2Cys6_DnaBD"/>
</dbReference>
<dbReference type="InterPro" id="IPR051089">
    <property type="entry name" value="prtT"/>
</dbReference>
<keyword evidence="11" id="KW-1185">Reference proteome</keyword>
<keyword evidence="3" id="KW-0862">Zinc</keyword>
<dbReference type="Gene3D" id="4.10.240.10">
    <property type="entry name" value="Zn(2)-C6 fungal-type DNA-binding domain"/>
    <property type="match status" value="1"/>
</dbReference>
<proteinExistence type="predicted"/>
<reference evidence="10" key="2">
    <citation type="submission" date="2021-02" db="EMBL/GenBank/DDBJ databases">
        <title>Aspergillus puulaauensis MK2 genome sequence.</title>
        <authorList>
            <person name="Futagami T."/>
            <person name="Mori K."/>
            <person name="Kadooka C."/>
            <person name="Tanaka T."/>
        </authorList>
    </citation>
    <scope>NUCLEOTIDE SEQUENCE</scope>
    <source>
        <strain evidence="10">MK2</strain>
    </source>
</reference>